<dbReference type="InterPro" id="IPR036583">
    <property type="entry name" value="23S_rRNA_IVS_sf"/>
</dbReference>
<reference evidence="1 3" key="2">
    <citation type="submission" date="2017-02" db="EMBL/GenBank/DDBJ databases">
        <title>Trade-off between light-utilization and light-protection in marine flavobacteria.</title>
        <authorList>
            <person name="Kumagai Y."/>
            <person name="Yoshizawa S."/>
            <person name="Kogure K."/>
            <person name="Iwasaki W."/>
        </authorList>
    </citation>
    <scope>NUCLEOTIDE SEQUENCE [LARGE SCALE GENOMIC DNA]</scope>
    <source>
        <strain evidence="1 3">KCTC 23670</strain>
    </source>
</reference>
<protein>
    <submittedName>
        <fullName evidence="2">Four helix bundle protein</fullName>
    </submittedName>
</protein>
<reference evidence="2 4" key="1">
    <citation type="journal article" date="2014" name="Int. J. Syst. Evol. Microbiol.">
        <title>Complete genome sequence of Corynebacterium casei LMG S-19264T (=DSM 44701T), isolated from a smear-ripened cheese.</title>
        <authorList>
            <consortium name="US DOE Joint Genome Institute (JGI-PGF)"/>
            <person name="Walter F."/>
            <person name="Albersmeier A."/>
            <person name="Kalinowski J."/>
            <person name="Ruckert C."/>
        </authorList>
    </citation>
    <scope>NUCLEOTIDE SEQUENCE [LARGE SCALE GENOMIC DNA]</scope>
    <source>
        <strain evidence="2 4">CECT 8670</strain>
    </source>
</reference>
<evidence type="ECO:0000313" key="3">
    <source>
        <dbReference type="Proteomes" id="UP000232721"/>
    </source>
</evidence>
<name>A0AAJ1VH00_9FLAO</name>
<dbReference type="AlphaFoldDB" id="A0AAJ1VH00"/>
<dbReference type="CDD" id="cd16377">
    <property type="entry name" value="23S_rRNA_IVP_like"/>
    <property type="match status" value="1"/>
</dbReference>
<evidence type="ECO:0000313" key="1">
    <source>
        <dbReference type="EMBL" id="AUC22860.1"/>
    </source>
</evidence>
<dbReference type="NCBIfam" id="TIGR02436">
    <property type="entry name" value="four helix bundle protein"/>
    <property type="match status" value="1"/>
</dbReference>
<dbReference type="EMBL" id="JAUFQH010000004">
    <property type="protein sequence ID" value="MDN3618867.1"/>
    <property type="molecule type" value="Genomic_DNA"/>
</dbReference>
<dbReference type="Gene3D" id="1.20.1440.60">
    <property type="entry name" value="23S rRNA-intervening sequence"/>
    <property type="match status" value="1"/>
</dbReference>
<evidence type="ECO:0000313" key="4">
    <source>
        <dbReference type="Proteomes" id="UP001228636"/>
    </source>
</evidence>
<reference evidence="2" key="3">
    <citation type="submission" date="2023-06" db="EMBL/GenBank/DDBJ databases">
        <authorList>
            <person name="Lucena T."/>
            <person name="Sun Q."/>
        </authorList>
    </citation>
    <scope>NUCLEOTIDE SEQUENCE</scope>
    <source>
        <strain evidence="2">CECT 8670</strain>
    </source>
</reference>
<dbReference type="RefSeq" id="WP_165733473.1">
    <property type="nucleotide sequence ID" value="NZ_CP019336.1"/>
</dbReference>
<organism evidence="2 4">
    <name type="scientific">Polaribacter sejongensis</name>
    <dbReference type="NCBI Taxonomy" id="985043"/>
    <lineage>
        <taxon>Bacteria</taxon>
        <taxon>Pseudomonadati</taxon>
        <taxon>Bacteroidota</taxon>
        <taxon>Flavobacteriia</taxon>
        <taxon>Flavobacteriales</taxon>
        <taxon>Flavobacteriaceae</taxon>
    </lineage>
</organism>
<dbReference type="SUPFAM" id="SSF158446">
    <property type="entry name" value="IVS-encoded protein-like"/>
    <property type="match status" value="1"/>
</dbReference>
<keyword evidence="3" id="KW-1185">Reference proteome</keyword>
<dbReference type="NCBIfam" id="NF008911">
    <property type="entry name" value="PRK12275.1-2"/>
    <property type="match status" value="1"/>
</dbReference>
<sequence>MKTFRDLLVWQKSMNFVTEIYKVSKSFPKEETFGLTSQLRRSAVSIPSNISEGYGREGVKDYLRFLNIAMASLFELQTQVEIAFNLEYINKGKFENLYELSREIERMLSSFIRTIKSKRN</sequence>
<dbReference type="Proteomes" id="UP001228636">
    <property type="component" value="Unassembled WGS sequence"/>
</dbReference>
<dbReference type="InterPro" id="IPR012657">
    <property type="entry name" value="23S_rRNA-intervening_sequence"/>
</dbReference>
<evidence type="ECO:0000313" key="2">
    <source>
        <dbReference type="EMBL" id="MDN3618867.1"/>
    </source>
</evidence>
<proteinExistence type="predicted"/>
<dbReference type="EMBL" id="CP019336">
    <property type="protein sequence ID" value="AUC22860.1"/>
    <property type="molecule type" value="Genomic_DNA"/>
</dbReference>
<dbReference type="PANTHER" id="PTHR38471:SF2">
    <property type="entry name" value="FOUR HELIX BUNDLE PROTEIN"/>
    <property type="match status" value="1"/>
</dbReference>
<dbReference type="Pfam" id="PF05635">
    <property type="entry name" value="23S_rRNA_IVP"/>
    <property type="match status" value="1"/>
</dbReference>
<dbReference type="PANTHER" id="PTHR38471">
    <property type="entry name" value="FOUR HELIX BUNDLE PROTEIN"/>
    <property type="match status" value="1"/>
</dbReference>
<dbReference type="Proteomes" id="UP000232721">
    <property type="component" value="Chromosome"/>
</dbReference>
<accession>A0AAJ1VH00</accession>
<gene>
    <name evidence="1" type="ORF">BTO15_12505</name>
    <name evidence="2" type="ORF">QWY81_05275</name>
</gene>